<evidence type="ECO:0000313" key="11">
    <source>
        <dbReference type="Proteomes" id="UP000237194"/>
    </source>
</evidence>
<keyword evidence="4" id="KW-1003">Cell membrane</keyword>
<comment type="caution">
    <text evidence="10">The sequence shown here is derived from an EMBL/GenBank/DDBJ whole genome shotgun (WGS) entry which is preliminary data.</text>
</comment>
<dbReference type="InterPro" id="IPR005829">
    <property type="entry name" value="Sugar_transporter_CS"/>
</dbReference>
<evidence type="ECO:0000256" key="8">
    <source>
        <dbReference type="SAM" id="Phobius"/>
    </source>
</evidence>
<evidence type="ECO:0000256" key="5">
    <source>
        <dbReference type="ARBA" id="ARBA00022692"/>
    </source>
</evidence>
<dbReference type="InterPro" id="IPR020846">
    <property type="entry name" value="MFS_dom"/>
</dbReference>
<dbReference type="Proteomes" id="UP000237194">
    <property type="component" value="Unassembled WGS sequence"/>
</dbReference>
<accession>A0A2S3W8U4</accession>
<feature type="transmembrane region" description="Helical" evidence="8">
    <location>
        <begin position="121"/>
        <end position="142"/>
    </location>
</feature>
<dbReference type="GO" id="GO:0005886">
    <property type="term" value="C:plasma membrane"/>
    <property type="evidence" value="ECO:0007669"/>
    <property type="project" value="UniProtKB-SubCell"/>
</dbReference>
<feature type="transmembrane region" description="Helical" evidence="8">
    <location>
        <begin position="31"/>
        <end position="52"/>
    </location>
</feature>
<proteinExistence type="inferred from homology"/>
<dbReference type="SUPFAM" id="SSF103473">
    <property type="entry name" value="MFS general substrate transporter"/>
    <property type="match status" value="1"/>
</dbReference>
<dbReference type="InterPro" id="IPR036259">
    <property type="entry name" value="MFS_trans_sf"/>
</dbReference>
<comment type="subcellular location">
    <subcellularLocation>
        <location evidence="1">Cell membrane</location>
        <topology evidence="1">Multi-pass membrane protein</topology>
    </subcellularLocation>
</comment>
<organism evidence="10 11">
    <name type="scientific">Pseudomonas putida</name>
    <name type="common">Arthrobacter siderocapsulatus</name>
    <dbReference type="NCBI Taxonomy" id="303"/>
    <lineage>
        <taxon>Bacteria</taxon>
        <taxon>Pseudomonadati</taxon>
        <taxon>Pseudomonadota</taxon>
        <taxon>Gammaproteobacteria</taxon>
        <taxon>Pseudomonadales</taxon>
        <taxon>Pseudomonadaceae</taxon>
        <taxon>Pseudomonas</taxon>
    </lineage>
</organism>
<dbReference type="PANTHER" id="PTHR43271:SF1">
    <property type="entry name" value="INNER MEMBRANE TRANSPORT PROTEIN YNFM"/>
    <property type="match status" value="1"/>
</dbReference>
<feature type="transmembrane region" description="Helical" evidence="8">
    <location>
        <begin position="179"/>
        <end position="201"/>
    </location>
</feature>
<feature type="transmembrane region" description="Helical" evidence="8">
    <location>
        <begin position="96"/>
        <end position="115"/>
    </location>
</feature>
<evidence type="ECO:0000256" key="7">
    <source>
        <dbReference type="ARBA" id="ARBA00023136"/>
    </source>
</evidence>
<dbReference type="Pfam" id="PF07690">
    <property type="entry name" value="MFS_1"/>
    <property type="match status" value="1"/>
</dbReference>
<name>A0A2S3W8U4_PSEPU</name>
<keyword evidence="5 8" id="KW-0812">Transmembrane</keyword>
<dbReference type="GO" id="GO:0022857">
    <property type="term" value="F:transmembrane transporter activity"/>
    <property type="evidence" value="ECO:0007669"/>
    <property type="project" value="InterPro"/>
</dbReference>
<dbReference type="Gene3D" id="1.20.1250.20">
    <property type="entry name" value="MFS general substrate transporter like domains"/>
    <property type="match status" value="1"/>
</dbReference>
<evidence type="ECO:0000256" key="1">
    <source>
        <dbReference type="ARBA" id="ARBA00004651"/>
    </source>
</evidence>
<comment type="similarity">
    <text evidence="2">Belongs to the major facilitator superfamily.</text>
</comment>
<dbReference type="InterPro" id="IPR011701">
    <property type="entry name" value="MFS"/>
</dbReference>
<feature type="transmembrane region" description="Helical" evidence="8">
    <location>
        <begin position="299"/>
        <end position="316"/>
    </location>
</feature>
<feature type="transmembrane region" description="Helical" evidence="8">
    <location>
        <begin position="386"/>
        <end position="404"/>
    </location>
</feature>
<evidence type="ECO:0000256" key="2">
    <source>
        <dbReference type="ARBA" id="ARBA00008335"/>
    </source>
</evidence>
<sequence length="412" mass="43811">MKTAAMPHVIEAAPLPDIWIEKGSPAFMKTVLALFSGGFATFALLYCVQPMMPLLSQEFAINAAQSSLVLSVATAMLAIGLLITGPISDRIGRKPVMVFALVCAALSTLASAVMPSWELVLATRALVGLSLSGLAAVAMTYLSEEIHPQHIGLAMGLYIGGNAIGGMCGRLISGVLIDFVSWHTAMLCIGGLALVAAVVFWKVLPESRNFRPQTLNPRSLLNGFVMHFRDAGLPWLFLEAFLLMGAFVTLFNYIGYRLLAEPYHMNQALVGLLSIVYLSGIYSSAQVGALADRLGRRKVFWASIVVMAGGMLMTLASPLAMIIVGMLVFTFGFFGAHSVASSWIGRRALKAKGQASSLYLFSYYAGSSVAGTAGGVFWHMAGWNGIGLFIGSLLAVALLVALHLSRLAPKTA</sequence>
<feature type="transmembrane region" description="Helical" evidence="8">
    <location>
        <begin position="64"/>
        <end position="84"/>
    </location>
</feature>
<keyword evidence="3" id="KW-0813">Transport</keyword>
<protein>
    <recommendedName>
        <fullName evidence="9">Major facilitator superfamily (MFS) profile domain-containing protein</fullName>
    </recommendedName>
</protein>
<feature type="transmembrane region" description="Helical" evidence="8">
    <location>
        <begin position="357"/>
        <end position="380"/>
    </location>
</feature>
<dbReference type="PANTHER" id="PTHR43271">
    <property type="entry name" value="BLL2771 PROTEIN"/>
    <property type="match status" value="1"/>
</dbReference>
<dbReference type="EMBL" id="MIND01000018">
    <property type="protein sequence ID" value="POF87303.1"/>
    <property type="molecule type" value="Genomic_DNA"/>
</dbReference>
<dbReference type="PROSITE" id="PS00216">
    <property type="entry name" value="SUGAR_TRANSPORT_1"/>
    <property type="match status" value="2"/>
</dbReference>
<dbReference type="PROSITE" id="PS50850">
    <property type="entry name" value="MFS"/>
    <property type="match status" value="1"/>
</dbReference>
<evidence type="ECO:0000256" key="6">
    <source>
        <dbReference type="ARBA" id="ARBA00022989"/>
    </source>
</evidence>
<evidence type="ECO:0000256" key="4">
    <source>
        <dbReference type="ARBA" id="ARBA00022475"/>
    </source>
</evidence>
<reference evidence="10 11" key="2">
    <citation type="submission" date="2018-03" db="EMBL/GenBank/DDBJ databases">
        <title>Draft genome of Pseudomonas putida strain KT-27.</title>
        <authorList>
            <person name="Yoshizawa S."/>
            <person name="Khan N.H."/>
            <person name="Nishimura M."/>
            <person name="Chiura H.X."/>
            <person name="Ogura Y."/>
            <person name="Hayashi T."/>
            <person name="Kogure K."/>
        </authorList>
    </citation>
    <scope>NUCLEOTIDE SEQUENCE [LARGE SCALE GENOMIC DNA]</scope>
    <source>
        <strain evidence="10 11">KT-27</strain>
    </source>
</reference>
<gene>
    <name evidence="10" type="ORF">BGP80_04735</name>
</gene>
<feature type="transmembrane region" description="Helical" evidence="8">
    <location>
        <begin position="236"/>
        <end position="256"/>
    </location>
</feature>
<keyword evidence="6 8" id="KW-1133">Transmembrane helix</keyword>
<evidence type="ECO:0000256" key="3">
    <source>
        <dbReference type="ARBA" id="ARBA00022448"/>
    </source>
</evidence>
<feature type="transmembrane region" description="Helical" evidence="8">
    <location>
        <begin position="322"/>
        <end position="345"/>
    </location>
</feature>
<dbReference type="CDD" id="cd17324">
    <property type="entry name" value="MFS_NepI_like"/>
    <property type="match status" value="1"/>
</dbReference>
<evidence type="ECO:0000259" key="9">
    <source>
        <dbReference type="PROSITE" id="PS50850"/>
    </source>
</evidence>
<evidence type="ECO:0000313" key="10">
    <source>
        <dbReference type="EMBL" id="POF87303.1"/>
    </source>
</evidence>
<reference evidence="10 11" key="1">
    <citation type="submission" date="2016-08" db="EMBL/GenBank/DDBJ databases">
        <authorList>
            <person name="Seilhamer J.J."/>
        </authorList>
    </citation>
    <scope>NUCLEOTIDE SEQUENCE [LARGE SCALE GENOMIC DNA]</scope>
    <source>
        <strain evidence="10 11">KT-27</strain>
    </source>
</reference>
<dbReference type="AlphaFoldDB" id="A0A2S3W8U4"/>
<feature type="domain" description="Major facilitator superfamily (MFS) profile" evidence="9">
    <location>
        <begin position="26"/>
        <end position="409"/>
    </location>
</feature>
<feature type="transmembrane region" description="Helical" evidence="8">
    <location>
        <begin position="268"/>
        <end position="287"/>
    </location>
</feature>
<keyword evidence="7 8" id="KW-0472">Membrane</keyword>
<feature type="transmembrane region" description="Helical" evidence="8">
    <location>
        <begin position="154"/>
        <end position="173"/>
    </location>
</feature>